<reference evidence="4" key="1">
    <citation type="submission" date="2014-09" db="EMBL/GenBank/DDBJ databases">
        <authorList>
            <person name="Sharma Rahul"/>
            <person name="Thines Marco"/>
        </authorList>
    </citation>
    <scope>NUCLEOTIDE SEQUENCE [LARGE SCALE GENOMIC DNA]</scope>
</reference>
<keyword evidence="4" id="KW-1185">Reference proteome</keyword>
<evidence type="ECO:0000313" key="4">
    <source>
        <dbReference type="Proteomes" id="UP000054928"/>
    </source>
</evidence>
<name>A0A0P1ALU7_PLAHL</name>
<dbReference type="AlphaFoldDB" id="A0A0P1ALU7"/>
<organism evidence="3 4">
    <name type="scientific">Plasmopara halstedii</name>
    <name type="common">Downy mildew of sunflower</name>
    <dbReference type="NCBI Taxonomy" id="4781"/>
    <lineage>
        <taxon>Eukaryota</taxon>
        <taxon>Sar</taxon>
        <taxon>Stramenopiles</taxon>
        <taxon>Oomycota</taxon>
        <taxon>Peronosporomycetes</taxon>
        <taxon>Peronosporales</taxon>
        <taxon>Peronosporaceae</taxon>
        <taxon>Plasmopara</taxon>
    </lineage>
</organism>
<dbReference type="GeneID" id="36407074"/>
<protein>
    <submittedName>
        <fullName evidence="3">Polyprotein</fullName>
    </submittedName>
</protein>
<dbReference type="PANTHER" id="PTHR47592">
    <property type="entry name" value="PBF68 PROTEIN"/>
    <property type="match status" value="1"/>
</dbReference>
<proteinExistence type="predicted"/>
<dbReference type="InterPro" id="IPR054722">
    <property type="entry name" value="PolX-like_BBD"/>
</dbReference>
<evidence type="ECO:0000259" key="2">
    <source>
        <dbReference type="Pfam" id="PF22936"/>
    </source>
</evidence>
<dbReference type="PANTHER" id="PTHR47592:SF27">
    <property type="entry name" value="OS08G0421700 PROTEIN"/>
    <property type="match status" value="1"/>
</dbReference>
<sequence length="240" mass="26795">MQAISEEVSQDKQLVFLRGILTDEYDPIVKIIENMPRKDLFQAKETLRRECESVNKKESNEIALKATQDYKSKGPRPKGIKGKNDNKKQDEQAFMGCERGSDGWLLDSGATSHMCPFQDEFDDIRPLDRPIVISVANGGKVLAAGIGTIRVILKNKKPIRIEDVLYVPDLNQRLLSIPALSEKGMHVTFGKALCKIKSDKEIVIRVTQKGKLFVLESNSVESAIISKEVSQDTKPVDPSV</sequence>
<evidence type="ECO:0000313" key="3">
    <source>
        <dbReference type="EMBL" id="CEG41686.1"/>
    </source>
</evidence>
<dbReference type="Pfam" id="PF22936">
    <property type="entry name" value="Pol_BBD"/>
    <property type="match status" value="1"/>
</dbReference>
<feature type="region of interest" description="Disordered" evidence="1">
    <location>
        <begin position="65"/>
        <end position="88"/>
    </location>
</feature>
<evidence type="ECO:0000256" key="1">
    <source>
        <dbReference type="SAM" id="MobiDB-lite"/>
    </source>
</evidence>
<dbReference type="EMBL" id="CCYD01000586">
    <property type="protein sequence ID" value="CEG41686.1"/>
    <property type="molecule type" value="Genomic_DNA"/>
</dbReference>
<dbReference type="Proteomes" id="UP000054928">
    <property type="component" value="Unassembled WGS sequence"/>
</dbReference>
<dbReference type="STRING" id="4781.A0A0P1ALU7"/>
<dbReference type="RefSeq" id="XP_024578055.1">
    <property type="nucleotide sequence ID" value="XM_024727483.1"/>
</dbReference>
<feature type="domain" description="Retrovirus-related Pol polyprotein from transposon TNT 1-94-like beta-barrel" evidence="2">
    <location>
        <begin position="104"/>
        <end position="185"/>
    </location>
</feature>
<accession>A0A0P1ALU7</accession>
<dbReference type="OrthoDB" id="104378at2759"/>